<proteinExistence type="predicted"/>
<sequence length="986" mass="109485">MEAVRPQQVDQEVQREVEPVLPPPPAPFPVDLVRASQGVSGASHQQGTTFATPNLDLLQRSCVQALSLLIPDEGATPFQPLPQLSQADSRLAGALTDLLDVSYELETLGEALRHDDPAISDTEPLSSFEDVTRQMRRLQSDVKALRERGEIELHRRSDRGVHPAIEVVRRELAWARVDVLSALILELIAMRGEETSSTVDREDQPPAYEHLDESALPPRYQSGPSSLHNRDPARHESDVKEKSETEFEEKSQKVDSRPSSPSREELLMDLDDMTTAIERLQHISPRLEAQRSELRQSTLTRTEIQARNHRDKMREMDEIWRLIERTHGRRRSDGQRADAQAIEARREQRRQRFFEDLVGKSESNRLDNQDAVMKEGVDADILKAREERSRNSMFDQLVQQGEAGRFSDQDADLSVADRQRHLDSKRRALIDRIVEHSSSGRYHLQDSDLNPSNAEGERRRRSTELVTIQDFFRDPETLASSRSMDPDATGHAAGMEQSSNGFASVGDANVDETKKTGTFKKIAGMVRRSSFGLGLKTPPADLNTASYVAEYQENIQAVQISLHGTGLSLRDDLYIETDKAVASGAGVEEAVVLSNRDPSLSLRLALPSPVMPCQTAVFQQIDVHLETKLVALGTQNPNAMNSLNTSQSYPLAAPELRALKPKALCCATCDREVAQLSKALRSEQQQEGSGFKDLPSEHWAEMLEVWMCHDDPAFTAKLAQTTTEGFWPTQEKVLVGGSYLLVHPEEAKHSALVFGVPGNDEWGVMKCICGHELGKKRSKDARYGAGTVRFSKWAVALLREDDDEESVEPIRLPLSLFIMSDLLELVQAHATFRFVISDQATSEARLLIWIFNPSIKLSYRRSTATPLPSPGRRAATPPSGVASGPAERRSSRSLSSNLGPAKQAYPPGVARTIKAAKILYKVIDGPLAGDIVPGWGSLKSRAQVENLSYPQEVCSGLIEALRESSLVLPHGQRTLMGLEVGFLERL</sequence>
<dbReference type="Proteomes" id="UP001182556">
    <property type="component" value="Unassembled WGS sequence"/>
</dbReference>
<comment type="caution">
    <text evidence="2">The sequence shown here is derived from an EMBL/GenBank/DDBJ whole genome shotgun (WGS) entry which is preliminary data.</text>
</comment>
<dbReference type="EMBL" id="JAODAN010000012">
    <property type="protein sequence ID" value="KAK1920961.1"/>
    <property type="molecule type" value="Genomic_DNA"/>
</dbReference>
<feature type="region of interest" description="Disordered" evidence="1">
    <location>
        <begin position="194"/>
        <end position="264"/>
    </location>
</feature>
<dbReference type="GO" id="GO:0043161">
    <property type="term" value="P:proteasome-mediated ubiquitin-dependent protein catabolic process"/>
    <property type="evidence" value="ECO:0007669"/>
    <property type="project" value="TreeGrafter"/>
</dbReference>
<dbReference type="GO" id="GO:0061630">
    <property type="term" value="F:ubiquitin protein ligase activity"/>
    <property type="evidence" value="ECO:0007669"/>
    <property type="project" value="TreeGrafter"/>
</dbReference>
<name>A0AAD9CXL0_PAPLA</name>
<dbReference type="GO" id="GO:0000151">
    <property type="term" value="C:ubiquitin ligase complex"/>
    <property type="evidence" value="ECO:0007669"/>
    <property type="project" value="TreeGrafter"/>
</dbReference>
<dbReference type="InterPro" id="IPR019193">
    <property type="entry name" value="UBQ-conj_enz_E2-bd_prot"/>
</dbReference>
<dbReference type="AlphaFoldDB" id="A0AAD9CXL0"/>
<feature type="region of interest" description="Disordered" evidence="1">
    <location>
        <begin position="440"/>
        <end position="462"/>
    </location>
</feature>
<dbReference type="GO" id="GO:0000209">
    <property type="term" value="P:protein polyubiquitination"/>
    <property type="evidence" value="ECO:0007669"/>
    <property type="project" value="TreeGrafter"/>
</dbReference>
<dbReference type="PANTHER" id="PTHR31531:SF2">
    <property type="entry name" value="E3 UBIQUITIN-PROTEIN LIGASE E3D"/>
    <property type="match status" value="1"/>
</dbReference>
<dbReference type="GO" id="GO:0005634">
    <property type="term" value="C:nucleus"/>
    <property type="evidence" value="ECO:0007669"/>
    <property type="project" value="TreeGrafter"/>
</dbReference>
<evidence type="ECO:0000256" key="1">
    <source>
        <dbReference type="SAM" id="MobiDB-lite"/>
    </source>
</evidence>
<dbReference type="GO" id="GO:0051865">
    <property type="term" value="P:protein autoubiquitination"/>
    <property type="evidence" value="ECO:0007669"/>
    <property type="project" value="TreeGrafter"/>
</dbReference>
<reference evidence="2" key="1">
    <citation type="submission" date="2023-02" db="EMBL/GenBank/DDBJ databases">
        <title>Identification and recombinant expression of a fungal hydrolase from Papiliotrema laurentii that hydrolyzes apple cutin and clears colloidal polyester polyurethane.</title>
        <authorList>
            <consortium name="DOE Joint Genome Institute"/>
            <person name="Roman V.A."/>
            <person name="Bojanowski C."/>
            <person name="Crable B.R."/>
            <person name="Wagner D.N."/>
            <person name="Hung C.S."/>
            <person name="Nadeau L.J."/>
            <person name="Schratz L."/>
            <person name="Haridas S."/>
            <person name="Pangilinan J."/>
            <person name="Lipzen A."/>
            <person name="Na H."/>
            <person name="Yan M."/>
            <person name="Ng V."/>
            <person name="Grigoriev I.V."/>
            <person name="Spatafora J.W."/>
            <person name="Barlow D."/>
            <person name="Biffinger J."/>
            <person name="Kelley-Loughnane N."/>
            <person name="Varaljay V.A."/>
            <person name="Crookes-Goodson W.J."/>
        </authorList>
    </citation>
    <scope>NUCLEOTIDE SEQUENCE</scope>
    <source>
        <strain evidence="2">5307AH</strain>
    </source>
</reference>
<gene>
    <name evidence="2" type="ORF">DB88DRAFT_116604</name>
</gene>
<feature type="compositionally biased region" description="Basic and acidic residues" evidence="1">
    <location>
        <begin position="228"/>
        <end position="264"/>
    </location>
</feature>
<dbReference type="GO" id="GO:0006513">
    <property type="term" value="P:protein monoubiquitination"/>
    <property type="evidence" value="ECO:0007669"/>
    <property type="project" value="TreeGrafter"/>
</dbReference>
<feature type="region of interest" description="Disordered" evidence="1">
    <location>
        <begin position="862"/>
        <end position="902"/>
    </location>
</feature>
<evidence type="ECO:0000313" key="3">
    <source>
        <dbReference type="Proteomes" id="UP001182556"/>
    </source>
</evidence>
<dbReference type="Pfam" id="PF09814">
    <property type="entry name" value="HECT_2"/>
    <property type="match status" value="1"/>
</dbReference>
<dbReference type="PANTHER" id="PTHR31531">
    <property type="entry name" value="E3 UBIQUITIN-PROTEIN LIGASE E3D FAMILY MEMBER"/>
    <property type="match status" value="1"/>
</dbReference>
<feature type="compositionally biased region" description="Low complexity" evidence="1">
    <location>
        <begin position="1"/>
        <end position="11"/>
    </location>
</feature>
<keyword evidence="3" id="KW-1185">Reference proteome</keyword>
<feature type="region of interest" description="Disordered" evidence="1">
    <location>
        <begin position="476"/>
        <end position="507"/>
    </location>
</feature>
<feature type="compositionally biased region" description="Basic and acidic residues" evidence="1">
    <location>
        <begin position="194"/>
        <end position="213"/>
    </location>
</feature>
<feature type="region of interest" description="Disordered" evidence="1">
    <location>
        <begin position="1"/>
        <end position="27"/>
    </location>
</feature>
<evidence type="ECO:0000313" key="2">
    <source>
        <dbReference type="EMBL" id="KAK1920961.1"/>
    </source>
</evidence>
<protein>
    <submittedName>
        <fullName evidence="2">HECT-like ubiquitin-conjugating enzyme-binding-domain-containing protein</fullName>
    </submittedName>
</protein>
<dbReference type="GO" id="GO:0030332">
    <property type="term" value="F:cyclin binding"/>
    <property type="evidence" value="ECO:0007669"/>
    <property type="project" value="TreeGrafter"/>
</dbReference>
<organism evidence="2 3">
    <name type="scientific">Papiliotrema laurentii</name>
    <name type="common">Cryptococcus laurentii</name>
    <dbReference type="NCBI Taxonomy" id="5418"/>
    <lineage>
        <taxon>Eukaryota</taxon>
        <taxon>Fungi</taxon>
        <taxon>Dikarya</taxon>
        <taxon>Basidiomycota</taxon>
        <taxon>Agaricomycotina</taxon>
        <taxon>Tremellomycetes</taxon>
        <taxon>Tremellales</taxon>
        <taxon>Rhynchogastremaceae</taxon>
        <taxon>Papiliotrema</taxon>
    </lineage>
</organism>
<feature type="region of interest" description="Disordered" evidence="1">
    <location>
        <begin position="281"/>
        <end position="310"/>
    </location>
</feature>
<dbReference type="GO" id="GO:0031624">
    <property type="term" value="F:ubiquitin conjugating enzyme binding"/>
    <property type="evidence" value="ECO:0007669"/>
    <property type="project" value="TreeGrafter"/>
</dbReference>
<accession>A0AAD9CXL0</accession>
<dbReference type="GO" id="GO:0005829">
    <property type="term" value="C:cytosol"/>
    <property type="evidence" value="ECO:0007669"/>
    <property type="project" value="TreeGrafter"/>
</dbReference>